<name>A0ABS1LRN6_9MICO</name>
<dbReference type="RefSeq" id="WP_201851439.1">
    <property type="nucleotide sequence ID" value="NZ_JABBYC010000098.1"/>
</dbReference>
<keyword evidence="5" id="KW-1185">Reference proteome</keyword>
<evidence type="ECO:0000313" key="5">
    <source>
        <dbReference type="Proteomes" id="UP000675409"/>
    </source>
</evidence>
<dbReference type="InterPro" id="IPR056823">
    <property type="entry name" value="TEN-like_YD-shell"/>
</dbReference>
<feature type="domain" description="Teneurin-like YD-shell" evidence="3">
    <location>
        <begin position="40"/>
        <end position="179"/>
    </location>
</feature>
<dbReference type="InterPro" id="IPR050708">
    <property type="entry name" value="T6SS_VgrG/RHS"/>
</dbReference>
<evidence type="ECO:0000256" key="1">
    <source>
        <dbReference type="ARBA" id="ARBA00022737"/>
    </source>
</evidence>
<dbReference type="Pfam" id="PF25023">
    <property type="entry name" value="TEN_YD-shell"/>
    <property type="match status" value="1"/>
</dbReference>
<dbReference type="Proteomes" id="UP000675409">
    <property type="component" value="Unassembled WGS sequence"/>
</dbReference>
<sequence length="277" mass="29903">MGETYCSAGSASTISAGAAFRQSVALPCRVLVDRLLGNLTGQKVVSGAEALVDETYTYDAAGNRLSRTSNQADSRTTTYTYDVRSRLTGWQDATGIHTLEWDPAGNLTSRDGDQRTHDARNQLRSVGDRTYSYSADGNRIAAGTTTYDHDPFGQLTRSGTNSYQYDALGRLSSTGDKTLTYAGLERDASEIGSSPVVRDPRGRIIEIQGGRGITDPHGDVIAVLDGPTERVVSFDPLGQASSTGADQLGFPERLHPRRPRQHGRPLVRPGDRRVPDS</sequence>
<dbReference type="EMBL" id="JABBYC010000098">
    <property type="protein sequence ID" value="MBL0888875.1"/>
    <property type="molecule type" value="Genomic_DNA"/>
</dbReference>
<reference evidence="4 5" key="1">
    <citation type="journal article" date="2021" name="Arch. Microbiol.">
        <title>Myceligenerans indicum sp. nov., an actinobacterium isolated from mangrove sediment of Sundarbans, India.</title>
        <authorList>
            <person name="Asha K."/>
            <person name="Bhadury P."/>
        </authorList>
    </citation>
    <scope>NUCLEOTIDE SEQUENCE [LARGE SCALE GENOMIC DNA]</scope>
    <source>
        <strain evidence="4 5">I2</strain>
    </source>
</reference>
<dbReference type="Gene3D" id="2.180.10.10">
    <property type="entry name" value="RHS repeat-associated core"/>
    <property type="match status" value="1"/>
</dbReference>
<evidence type="ECO:0000256" key="2">
    <source>
        <dbReference type="SAM" id="MobiDB-lite"/>
    </source>
</evidence>
<gene>
    <name evidence="4" type="ORF">HGK34_21810</name>
</gene>
<organism evidence="4 5">
    <name type="scientific">Myceligenerans indicum</name>
    <dbReference type="NCBI Taxonomy" id="2593663"/>
    <lineage>
        <taxon>Bacteria</taxon>
        <taxon>Bacillati</taxon>
        <taxon>Actinomycetota</taxon>
        <taxon>Actinomycetes</taxon>
        <taxon>Micrococcales</taxon>
        <taxon>Promicromonosporaceae</taxon>
        <taxon>Myceligenerans</taxon>
    </lineage>
</organism>
<feature type="region of interest" description="Disordered" evidence="2">
    <location>
        <begin position="235"/>
        <end position="277"/>
    </location>
</feature>
<dbReference type="InterPro" id="IPR006530">
    <property type="entry name" value="YD"/>
</dbReference>
<dbReference type="PANTHER" id="PTHR32305:SF15">
    <property type="entry name" value="PROTEIN RHSA-RELATED"/>
    <property type="match status" value="1"/>
</dbReference>
<dbReference type="PANTHER" id="PTHR32305">
    <property type="match status" value="1"/>
</dbReference>
<evidence type="ECO:0000313" key="4">
    <source>
        <dbReference type="EMBL" id="MBL0888875.1"/>
    </source>
</evidence>
<dbReference type="NCBIfam" id="TIGR01643">
    <property type="entry name" value="YD_repeat_2x"/>
    <property type="match status" value="2"/>
</dbReference>
<feature type="compositionally biased region" description="Basic residues" evidence="2">
    <location>
        <begin position="255"/>
        <end position="265"/>
    </location>
</feature>
<proteinExistence type="predicted"/>
<comment type="caution">
    <text evidence="4">The sequence shown here is derived from an EMBL/GenBank/DDBJ whole genome shotgun (WGS) entry which is preliminary data.</text>
</comment>
<accession>A0ABS1LRN6</accession>
<keyword evidence="1" id="KW-0677">Repeat</keyword>
<protein>
    <submittedName>
        <fullName evidence="4">RHS repeat protein</fullName>
    </submittedName>
</protein>
<evidence type="ECO:0000259" key="3">
    <source>
        <dbReference type="Pfam" id="PF25023"/>
    </source>
</evidence>